<feature type="transmembrane region" description="Helical" evidence="8">
    <location>
        <begin position="413"/>
        <end position="432"/>
    </location>
</feature>
<accession>A0A9W7XXY1</accession>
<dbReference type="GO" id="GO:0022857">
    <property type="term" value="F:transmembrane transporter activity"/>
    <property type="evidence" value="ECO:0007669"/>
    <property type="project" value="InterPro"/>
</dbReference>
<dbReference type="InterPro" id="IPR036259">
    <property type="entry name" value="MFS_trans_sf"/>
</dbReference>
<dbReference type="GO" id="GO:0005886">
    <property type="term" value="C:plasma membrane"/>
    <property type="evidence" value="ECO:0007669"/>
    <property type="project" value="UniProtKB-SubCell"/>
</dbReference>
<dbReference type="Pfam" id="PF07690">
    <property type="entry name" value="MFS_1"/>
    <property type="match status" value="2"/>
</dbReference>
<evidence type="ECO:0000256" key="2">
    <source>
        <dbReference type="ARBA" id="ARBA00022448"/>
    </source>
</evidence>
<dbReference type="FunFam" id="1.20.1720.10:FF:000004">
    <property type="entry name" value="EmrB/QacA family drug resistance transporter"/>
    <property type="match status" value="1"/>
</dbReference>
<dbReference type="Proteomes" id="UP001149813">
    <property type="component" value="Unassembled WGS sequence"/>
</dbReference>
<feature type="transmembrane region" description="Helical" evidence="8">
    <location>
        <begin position="123"/>
        <end position="141"/>
    </location>
</feature>
<gene>
    <name evidence="10" type="ORF">LPJ53_004909</name>
</gene>
<evidence type="ECO:0000256" key="6">
    <source>
        <dbReference type="ARBA" id="ARBA00023136"/>
    </source>
</evidence>
<feature type="transmembrane region" description="Helical" evidence="8">
    <location>
        <begin position="475"/>
        <end position="498"/>
    </location>
</feature>
<keyword evidence="6 8" id="KW-0472">Membrane</keyword>
<feature type="transmembrane region" description="Helical" evidence="8">
    <location>
        <begin position="347"/>
        <end position="375"/>
    </location>
</feature>
<comment type="caution">
    <text evidence="10">The sequence shown here is derived from an EMBL/GenBank/DDBJ whole genome shotgun (WGS) entry which is preliminary data.</text>
</comment>
<feature type="transmembrane region" description="Helical" evidence="8">
    <location>
        <begin position="211"/>
        <end position="229"/>
    </location>
</feature>
<evidence type="ECO:0000256" key="3">
    <source>
        <dbReference type="ARBA" id="ARBA00022475"/>
    </source>
</evidence>
<reference evidence="10" key="1">
    <citation type="submission" date="2022-07" db="EMBL/GenBank/DDBJ databases">
        <title>Phylogenomic reconstructions and comparative analyses of Kickxellomycotina fungi.</title>
        <authorList>
            <person name="Reynolds N.K."/>
            <person name="Stajich J.E."/>
            <person name="Barry K."/>
            <person name="Grigoriev I.V."/>
            <person name="Crous P."/>
            <person name="Smith M.E."/>
        </authorList>
    </citation>
    <scope>NUCLEOTIDE SEQUENCE</scope>
    <source>
        <strain evidence="10">NBRC 32514</strain>
    </source>
</reference>
<dbReference type="Gene3D" id="1.20.1720.10">
    <property type="entry name" value="Multidrug resistance protein D"/>
    <property type="match status" value="1"/>
</dbReference>
<keyword evidence="11" id="KW-1185">Reference proteome</keyword>
<feature type="transmembrane region" description="Helical" evidence="8">
    <location>
        <begin position="153"/>
        <end position="172"/>
    </location>
</feature>
<keyword evidence="2" id="KW-0813">Transport</keyword>
<feature type="transmembrane region" description="Helical" evidence="8">
    <location>
        <begin position="86"/>
        <end position="111"/>
    </location>
</feature>
<feature type="transmembrane region" description="Helical" evidence="8">
    <location>
        <begin position="178"/>
        <end position="199"/>
    </location>
</feature>
<dbReference type="PANTHER" id="PTHR23501:SF102">
    <property type="entry name" value="DRUG TRANSPORTER, PUTATIVE (AFU_ORTHOLOGUE AFUA_3G08530)-RELATED"/>
    <property type="match status" value="1"/>
</dbReference>
<evidence type="ECO:0000313" key="10">
    <source>
        <dbReference type="EMBL" id="KAJ1720458.1"/>
    </source>
</evidence>
<feature type="transmembrane region" description="Helical" evidence="8">
    <location>
        <begin position="444"/>
        <end position="463"/>
    </location>
</feature>
<dbReference type="PRINTS" id="PR01036">
    <property type="entry name" value="TCRTETB"/>
</dbReference>
<dbReference type="InterPro" id="IPR020846">
    <property type="entry name" value="MFS_dom"/>
</dbReference>
<evidence type="ECO:0000313" key="11">
    <source>
        <dbReference type="Proteomes" id="UP001149813"/>
    </source>
</evidence>
<sequence>MTLAHKGSKESLSASTIRSQKSGAVDADASDLEKQATKSAASMARDIKETASTNDSDAKSRNSGENEEEDRQNVDAQAKITGFRRIVVFVSLALTMLLASLDLTIVTTAIPKISEQFHALNEATWIATAYMLTTTALQPLYGRLSDTFGRVPTLIASIVVFIVGSGVCGGANSMGVLIFGRALQGVGGAGLMALVFIIISDVTTEEERPAYLGVLGAVWTIASVIGPVLGGVFSDKVTWRWAFYINLPISGVVLLIVVFFLRLPQPQGSLWGKLKKVDIVGSLVLIGAVVMILLALTWGGNAFPWKSARVICLLVFGIVLLGVFVLIEWKTPADPTVPLRMFKNRNVSVSVLGQFFMGVAMFVPMFFIPIWYTIVKHSGSISAGLHLLPYLLSISIVSVVSGFLVTKTGRYRLMVILGTAVFVVGTGLMVLFDEKINMGKQIGFMIIMGFGLGFNIQILLIVVQTASKTEDMAAATTLFLFMRILGSSIGIAVMQSIFQNALIPKLAALALQYPEFSDDFTNSIKDQSLIYSNPAMPDDVRAQLIHIFVLALRKVFIATIPFAAVSFLFTLPVKHIPLRANTKIGLGE</sequence>
<dbReference type="AlphaFoldDB" id="A0A9W7XXY1"/>
<comment type="subcellular location">
    <subcellularLocation>
        <location evidence="1">Cell membrane</location>
        <topology evidence="1">Multi-pass membrane protein</topology>
    </subcellularLocation>
</comment>
<feature type="transmembrane region" description="Helical" evidence="8">
    <location>
        <begin position="387"/>
        <end position="406"/>
    </location>
</feature>
<feature type="transmembrane region" description="Helical" evidence="8">
    <location>
        <begin position="282"/>
        <end position="301"/>
    </location>
</feature>
<evidence type="ECO:0000256" key="7">
    <source>
        <dbReference type="SAM" id="MobiDB-lite"/>
    </source>
</evidence>
<dbReference type="SUPFAM" id="SSF103473">
    <property type="entry name" value="MFS general substrate transporter"/>
    <property type="match status" value="1"/>
</dbReference>
<evidence type="ECO:0000256" key="5">
    <source>
        <dbReference type="ARBA" id="ARBA00022989"/>
    </source>
</evidence>
<keyword evidence="3" id="KW-1003">Cell membrane</keyword>
<dbReference type="Gene3D" id="1.20.1250.20">
    <property type="entry name" value="MFS general substrate transporter like domains"/>
    <property type="match status" value="1"/>
</dbReference>
<feature type="transmembrane region" description="Helical" evidence="8">
    <location>
        <begin position="544"/>
        <end position="569"/>
    </location>
</feature>
<keyword evidence="4 8" id="KW-0812">Transmembrane</keyword>
<organism evidence="10 11">
    <name type="scientific">Coemansia erecta</name>
    <dbReference type="NCBI Taxonomy" id="147472"/>
    <lineage>
        <taxon>Eukaryota</taxon>
        <taxon>Fungi</taxon>
        <taxon>Fungi incertae sedis</taxon>
        <taxon>Zoopagomycota</taxon>
        <taxon>Kickxellomycotina</taxon>
        <taxon>Kickxellomycetes</taxon>
        <taxon>Kickxellales</taxon>
        <taxon>Kickxellaceae</taxon>
        <taxon>Coemansia</taxon>
    </lineage>
</organism>
<evidence type="ECO:0000256" key="8">
    <source>
        <dbReference type="SAM" id="Phobius"/>
    </source>
</evidence>
<name>A0A9W7XXY1_9FUNG</name>
<feature type="transmembrane region" description="Helical" evidence="8">
    <location>
        <begin position="241"/>
        <end position="261"/>
    </location>
</feature>
<evidence type="ECO:0000256" key="1">
    <source>
        <dbReference type="ARBA" id="ARBA00004651"/>
    </source>
</evidence>
<protein>
    <recommendedName>
        <fullName evidence="9">Major facilitator superfamily (MFS) profile domain-containing protein</fullName>
    </recommendedName>
</protein>
<keyword evidence="5 8" id="KW-1133">Transmembrane helix</keyword>
<dbReference type="PROSITE" id="PS50850">
    <property type="entry name" value="MFS"/>
    <property type="match status" value="1"/>
</dbReference>
<dbReference type="CDD" id="cd17502">
    <property type="entry name" value="MFS_Azr1_MDR_like"/>
    <property type="match status" value="1"/>
</dbReference>
<feature type="transmembrane region" description="Helical" evidence="8">
    <location>
        <begin position="307"/>
        <end position="327"/>
    </location>
</feature>
<evidence type="ECO:0000256" key="4">
    <source>
        <dbReference type="ARBA" id="ARBA00022692"/>
    </source>
</evidence>
<dbReference type="EMBL" id="JANBOJ010000256">
    <property type="protein sequence ID" value="KAJ1720458.1"/>
    <property type="molecule type" value="Genomic_DNA"/>
</dbReference>
<feature type="region of interest" description="Disordered" evidence="7">
    <location>
        <begin position="1"/>
        <end position="73"/>
    </location>
</feature>
<dbReference type="PANTHER" id="PTHR23501">
    <property type="entry name" value="MAJOR FACILITATOR SUPERFAMILY"/>
    <property type="match status" value="1"/>
</dbReference>
<dbReference type="OrthoDB" id="10021397at2759"/>
<feature type="compositionally biased region" description="Polar residues" evidence="7">
    <location>
        <begin position="10"/>
        <end position="22"/>
    </location>
</feature>
<feature type="domain" description="Major facilitator superfamily (MFS) profile" evidence="9">
    <location>
        <begin position="88"/>
        <end position="578"/>
    </location>
</feature>
<dbReference type="InterPro" id="IPR011701">
    <property type="entry name" value="MFS"/>
</dbReference>
<proteinExistence type="predicted"/>
<evidence type="ECO:0000259" key="9">
    <source>
        <dbReference type="PROSITE" id="PS50850"/>
    </source>
</evidence>